<organism evidence="6 7">
    <name type="scientific">Paenibacillus soyae</name>
    <dbReference type="NCBI Taxonomy" id="2969249"/>
    <lineage>
        <taxon>Bacteria</taxon>
        <taxon>Bacillati</taxon>
        <taxon>Bacillota</taxon>
        <taxon>Bacilli</taxon>
        <taxon>Bacillales</taxon>
        <taxon>Paenibacillaceae</taxon>
        <taxon>Paenibacillus</taxon>
    </lineage>
</organism>
<evidence type="ECO:0000313" key="7">
    <source>
        <dbReference type="Proteomes" id="UP001141950"/>
    </source>
</evidence>
<dbReference type="PANTHER" id="PTHR36438">
    <property type="entry name" value="IRON-SULFUR CLUSTER REPAIR PROTEIN YTFE"/>
    <property type="match status" value="1"/>
</dbReference>
<dbReference type="Gene3D" id="1.20.120.520">
    <property type="entry name" value="nmb1532 protein domain like"/>
    <property type="match status" value="1"/>
</dbReference>
<evidence type="ECO:0000256" key="1">
    <source>
        <dbReference type="ARBA" id="ARBA00004496"/>
    </source>
</evidence>
<reference evidence="6" key="1">
    <citation type="submission" date="2022-08" db="EMBL/GenBank/DDBJ databases">
        <title>The genomic sequence of strain Paenibacillus sp. SCIV0701.</title>
        <authorList>
            <person name="Zhao H."/>
        </authorList>
    </citation>
    <scope>NUCLEOTIDE SEQUENCE</scope>
    <source>
        <strain evidence="6">SCIV0701</strain>
    </source>
</reference>
<dbReference type="Gene3D" id="1.10.3910.10">
    <property type="entry name" value="SP0561-like"/>
    <property type="match status" value="1"/>
</dbReference>
<keyword evidence="3" id="KW-0479">Metal-binding</keyword>
<accession>A0A9X2MUW7</accession>
<dbReference type="InterPro" id="IPR038062">
    <property type="entry name" value="ScdA-like_N_sf"/>
</dbReference>
<gene>
    <name evidence="6" type="primary">ric</name>
    <name evidence="6" type="ORF">NQZ67_09300</name>
</gene>
<comment type="subcellular location">
    <subcellularLocation>
        <location evidence="1">Cytoplasm</location>
    </subcellularLocation>
</comment>
<dbReference type="Proteomes" id="UP001141950">
    <property type="component" value="Unassembled WGS sequence"/>
</dbReference>
<dbReference type="InterPro" id="IPR012312">
    <property type="entry name" value="Hemerythrin-like"/>
</dbReference>
<name>A0A9X2MUW7_9BACL</name>
<dbReference type="InterPro" id="IPR019903">
    <property type="entry name" value="RIC_family"/>
</dbReference>
<evidence type="ECO:0000256" key="2">
    <source>
        <dbReference type="ARBA" id="ARBA00022490"/>
    </source>
</evidence>
<sequence length="239" mass="26898">MTTVIQRDQRVGDIVAVYSQASNIFKELGIDFCCGGGRTLAEAVQKRKLDEGEVLSRLNKVCTEARPAWPLDWKQDGRKLTKLTEHITLQHHNFLRGELPVLRDFVNKVARVHGGEHPELVLLQGFYHRLSEELLAHLAKEEELLFPAILRAEAEGSEEALQDALRLLGTLEAEHDEAGDLLSRMRDATGGYALPDGACMTYSVTFRKLEELENDMFTHVHLENNLLFPALVEMKAEAV</sequence>
<dbReference type="Pfam" id="PF01814">
    <property type="entry name" value="Hemerythrin"/>
    <property type="match status" value="1"/>
</dbReference>
<dbReference type="PANTHER" id="PTHR36438:SF1">
    <property type="entry name" value="IRON-SULFUR CLUSTER REPAIR PROTEIN YTFE"/>
    <property type="match status" value="1"/>
</dbReference>
<proteinExistence type="predicted"/>
<dbReference type="EMBL" id="JANIPJ010000005">
    <property type="protein sequence ID" value="MCR2804072.1"/>
    <property type="molecule type" value="Genomic_DNA"/>
</dbReference>
<dbReference type="CDD" id="cd12108">
    <property type="entry name" value="Hr-like"/>
    <property type="match status" value="1"/>
</dbReference>
<dbReference type="GO" id="GO:0046872">
    <property type="term" value="F:metal ion binding"/>
    <property type="evidence" value="ECO:0007669"/>
    <property type="project" value="UniProtKB-KW"/>
</dbReference>
<dbReference type="Pfam" id="PF04405">
    <property type="entry name" value="ScdA_N"/>
    <property type="match status" value="1"/>
</dbReference>
<keyword evidence="7" id="KW-1185">Reference proteome</keyword>
<evidence type="ECO:0000256" key="4">
    <source>
        <dbReference type="ARBA" id="ARBA00023004"/>
    </source>
</evidence>
<feature type="domain" description="Hemerythrin-like" evidence="5">
    <location>
        <begin position="88"/>
        <end position="231"/>
    </location>
</feature>
<dbReference type="RefSeq" id="WP_257444867.1">
    <property type="nucleotide sequence ID" value="NZ_JANIPJ010000005.1"/>
</dbReference>
<evidence type="ECO:0000313" key="6">
    <source>
        <dbReference type="EMBL" id="MCR2804072.1"/>
    </source>
</evidence>
<dbReference type="NCBIfam" id="TIGR03652">
    <property type="entry name" value="FeS_repair_RIC"/>
    <property type="match status" value="1"/>
</dbReference>
<dbReference type="GO" id="GO:0005737">
    <property type="term" value="C:cytoplasm"/>
    <property type="evidence" value="ECO:0007669"/>
    <property type="project" value="UniProtKB-SubCell"/>
</dbReference>
<comment type="caution">
    <text evidence="6">The sequence shown here is derived from an EMBL/GenBank/DDBJ whole genome shotgun (WGS) entry which is preliminary data.</text>
</comment>
<dbReference type="AlphaFoldDB" id="A0A9X2MUW7"/>
<evidence type="ECO:0000259" key="5">
    <source>
        <dbReference type="Pfam" id="PF01814"/>
    </source>
</evidence>
<keyword evidence="4" id="KW-0408">Iron</keyword>
<keyword evidence="2" id="KW-0963">Cytoplasm</keyword>
<protein>
    <submittedName>
        <fullName evidence="6">Iron-sulfur cluster repair di-iron protein</fullName>
    </submittedName>
</protein>
<evidence type="ECO:0000256" key="3">
    <source>
        <dbReference type="ARBA" id="ARBA00022723"/>
    </source>
</evidence>